<evidence type="ECO:0000256" key="1">
    <source>
        <dbReference type="SAM" id="MobiDB-lite"/>
    </source>
</evidence>
<feature type="compositionally biased region" description="Low complexity" evidence="1">
    <location>
        <begin position="1"/>
        <end position="10"/>
    </location>
</feature>
<feature type="region of interest" description="Disordered" evidence="1">
    <location>
        <begin position="1"/>
        <end position="26"/>
    </location>
</feature>
<sequence>GSPAVGARHGAGARRGRAAAHGLRDHRRQLRRMARAPARGERAAARPNELARGRAQHLLRGPGRAHARTGYAL</sequence>
<proteinExistence type="predicted"/>
<evidence type="ECO:0000313" key="2">
    <source>
        <dbReference type="EMBL" id="CAA9501736.1"/>
    </source>
</evidence>
<accession>A0A6J4SPY5</accession>
<feature type="compositionally biased region" description="Basic residues" evidence="1">
    <location>
        <begin position="11"/>
        <end position="26"/>
    </location>
</feature>
<name>A0A6J4SPY5_9SPHN</name>
<feature type="non-terminal residue" evidence="2">
    <location>
        <position position="1"/>
    </location>
</feature>
<organism evidence="2">
    <name type="scientific">uncultured Sphingomonadaceae bacterium</name>
    <dbReference type="NCBI Taxonomy" id="169976"/>
    <lineage>
        <taxon>Bacteria</taxon>
        <taxon>Pseudomonadati</taxon>
        <taxon>Pseudomonadota</taxon>
        <taxon>Alphaproteobacteria</taxon>
        <taxon>Sphingomonadales</taxon>
        <taxon>Sphingomonadaceae</taxon>
        <taxon>environmental samples</taxon>
    </lineage>
</organism>
<dbReference type="EMBL" id="CADCVW010000056">
    <property type="protein sequence ID" value="CAA9501736.1"/>
    <property type="molecule type" value="Genomic_DNA"/>
</dbReference>
<gene>
    <name evidence="2" type="ORF">AVDCRST_MAG39-1354</name>
</gene>
<dbReference type="AlphaFoldDB" id="A0A6J4SPY5"/>
<protein>
    <submittedName>
        <fullName evidence="2">Uncharacterized protein</fullName>
    </submittedName>
</protein>
<feature type="non-terminal residue" evidence="2">
    <location>
        <position position="73"/>
    </location>
</feature>
<reference evidence="2" key="1">
    <citation type="submission" date="2020-02" db="EMBL/GenBank/DDBJ databases">
        <authorList>
            <person name="Meier V. D."/>
        </authorList>
    </citation>
    <scope>NUCLEOTIDE SEQUENCE</scope>
    <source>
        <strain evidence="2">AVDCRST_MAG39</strain>
    </source>
</reference>